<sequence>MFKPLSTAYSNELSAFMNNSQGLASIAKRDFFGLFWNAWVNTMRQPLVLRAFKATGISPLNPTTILRRFDQPQLPEPPSRESSKSILSASDWRKIDRLLKDALENVLQTRRSRSVGLEECKISMLYRLLKMLAVCCSSPSLFTSRIAP</sequence>
<protein>
    <submittedName>
        <fullName evidence="1">Transposase</fullName>
    </submittedName>
</protein>
<evidence type="ECO:0000313" key="1">
    <source>
        <dbReference type="EMBL" id="KAF9729880.1"/>
    </source>
</evidence>
<dbReference type="AlphaFoldDB" id="A0A9P6KKK8"/>
<name>A0A9P6KKK8_9PLEO</name>
<reference evidence="1" key="1">
    <citation type="journal article" date="2020" name="Mol. Plant Microbe Interact.">
        <title>Genome Sequence of the Biocontrol Agent Coniothyrium minitans strain Conio (IMI 134523).</title>
        <authorList>
            <person name="Patel D."/>
            <person name="Shittu T.A."/>
            <person name="Baroncelli R."/>
            <person name="Muthumeenakshi S."/>
            <person name="Osborne T.H."/>
            <person name="Janganan T.K."/>
            <person name="Sreenivasaprasad S."/>
        </authorList>
    </citation>
    <scope>NUCLEOTIDE SEQUENCE</scope>
    <source>
        <strain evidence="1">Conio</strain>
    </source>
</reference>
<gene>
    <name evidence="1" type="ORF">PMIN01_11813</name>
</gene>
<dbReference type="OrthoDB" id="3795213at2759"/>
<dbReference type="Proteomes" id="UP000756921">
    <property type="component" value="Unassembled WGS sequence"/>
</dbReference>
<accession>A0A9P6KKK8</accession>
<organism evidence="1 2">
    <name type="scientific">Paraphaeosphaeria minitans</name>
    <dbReference type="NCBI Taxonomy" id="565426"/>
    <lineage>
        <taxon>Eukaryota</taxon>
        <taxon>Fungi</taxon>
        <taxon>Dikarya</taxon>
        <taxon>Ascomycota</taxon>
        <taxon>Pezizomycotina</taxon>
        <taxon>Dothideomycetes</taxon>
        <taxon>Pleosporomycetidae</taxon>
        <taxon>Pleosporales</taxon>
        <taxon>Massarineae</taxon>
        <taxon>Didymosphaeriaceae</taxon>
        <taxon>Paraphaeosphaeria</taxon>
    </lineage>
</organism>
<proteinExistence type="predicted"/>
<evidence type="ECO:0000313" key="2">
    <source>
        <dbReference type="Proteomes" id="UP000756921"/>
    </source>
</evidence>
<dbReference type="EMBL" id="WJXW01000015">
    <property type="protein sequence ID" value="KAF9729880.1"/>
    <property type="molecule type" value="Genomic_DNA"/>
</dbReference>
<keyword evidence="2" id="KW-1185">Reference proteome</keyword>
<comment type="caution">
    <text evidence="1">The sequence shown here is derived from an EMBL/GenBank/DDBJ whole genome shotgun (WGS) entry which is preliminary data.</text>
</comment>